<evidence type="ECO:0000256" key="4">
    <source>
        <dbReference type="ARBA" id="ARBA00022679"/>
    </source>
</evidence>
<feature type="transmembrane region" description="Helical" evidence="10">
    <location>
        <begin position="351"/>
        <end position="369"/>
    </location>
</feature>
<dbReference type="PIRSF" id="PIRSF016636">
    <property type="entry name" value="AlgI_DltB"/>
    <property type="match status" value="1"/>
</dbReference>
<keyword evidence="5 10" id="KW-0812">Transmembrane</keyword>
<evidence type="ECO:0000256" key="2">
    <source>
        <dbReference type="ARBA" id="ARBA00010323"/>
    </source>
</evidence>
<feature type="transmembrane region" description="Helical" evidence="10">
    <location>
        <begin position="39"/>
        <end position="55"/>
    </location>
</feature>
<evidence type="ECO:0000256" key="3">
    <source>
        <dbReference type="ARBA" id="ARBA00022475"/>
    </source>
</evidence>
<feature type="transmembrane region" description="Helical" evidence="10">
    <location>
        <begin position="327"/>
        <end position="345"/>
    </location>
</feature>
<comment type="caution">
    <text evidence="11">The sequence shown here is derived from an EMBL/GenBank/DDBJ whole genome shotgun (WGS) entry which is preliminary data.</text>
</comment>
<reference evidence="11 12" key="1">
    <citation type="submission" date="2018-03" db="EMBL/GenBank/DDBJ databases">
        <authorList>
            <person name="Gulvik C.A."/>
        </authorList>
    </citation>
    <scope>NUCLEOTIDE SEQUENCE [LARGE SCALE GENOMIC DNA]</scope>
    <source>
        <strain evidence="11 12">JCM 31581</strain>
    </source>
</reference>
<evidence type="ECO:0000313" key="12">
    <source>
        <dbReference type="Proteomes" id="UP000277864"/>
    </source>
</evidence>
<dbReference type="InterPro" id="IPR051085">
    <property type="entry name" value="MB_O-acyltransferase"/>
</dbReference>
<dbReference type="EC" id="2.3.1.-" evidence="9"/>
<evidence type="ECO:0000256" key="7">
    <source>
        <dbReference type="ARBA" id="ARBA00023136"/>
    </source>
</evidence>
<comment type="similarity">
    <text evidence="2 9">Belongs to the membrane-bound acyltransferase family.</text>
</comment>
<dbReference type="AlphaFoldDB" id="A0A429Z784"/>
<dbReference type="GO" id="GO:0016746">
    <property type="term" value="F:acyltransferase activity"/>
    <property type="evidence" value="ECO:0007669"/>
    <property type="project" value="UniProtKB-KW"/>
</dbReference>
<accession>A0A429Z784</accession>
<keyword evidence="4 9" id="KW-0808">Transferase</keyword>
<dbReference type="PIRSF" id="PIRSF500216">
    <property type="entry name" value="DltB"/>
    <property type="match status" value="1"/>
</dbReference>
<evidence type="ECO:0000256" key="6">
    <source>
        <dbReference type="ARBA" id="ARBA00022989"/>
    </source>
</evidence>
<evidence type="ECO:0000256" key="8">
    <source>
        <dbReference type="ARBA" id="ARBA00023315"/>
    </source>
</evidence>
<proteinExistence type="inferred from homology"/>
<dbReference type="GO" id="GO:0005886">
    <property type="term" value="C:plasma membrane"/>
    <property type="evidence" value="ECO:0007669"/>
    <property type="project" value="UniProtKB-SubCell"/>
</dbReference>
<organism evidence="11 12">
    <name type="scientific">Vagococcus humatus</name>
    <dbReference type="NCBI Taxonomy" id="1889241"/>
    <lineage>
        <taxon>Bacteria</taxon>
        <taxon>Bacillati</taxon>
        <taxon>Bacillota</taxon>
        <taxon>Bacilli</taxon>
        <taxon>Lactobacillales</taxon>
        <taxon>Enterococcaceae</taxon>
        <taxon>Vagococcus</taxon>
    </lineage>
</organism>
<dbReference type="GO" id="GO:0070395">
    <property type="term" value="P:lipoteichoic acid biosynthetic process"/>
    <property type="evidence" value="ECO:0007669"/>
    <property type="project" value="UniProtKB-UniRule"/>
</dbReference>
<gene>
    <name evidence="11" type="primary">dltB</name>
    <name evidence="11" type="ORF">C7P63_05850</name>
</gene>
<feature type="transmembrane region" description="Helical" evidence="10">
    <location>
        <begin position="91"/>
        <end position="112"/>
    </location>
</feature>
<dbReference type="UniPathway" id="UPA00556"/>
<dbReference type="InterPro" id="IPR024024">
    <property type="entry name" value="DltB"/>
</dbReference>
<feature type="transmembrane region" description="Helical" evidence="10">
    <location>
        <begin position="15"/>
        <end position="32"/>
    </location>
</feature>
<evidence type="ECO:0000256" key="9">
    <source>
        <dbReference type="PIRNR" id="PIRNR016636"/>
    </source>
</evidence>
<dbReference type="Proteomes" id="UP000277864">
    <property type="component" value="Unassembled WGS sequence"/>
</dbReference>
<keyword evidence="8 9" id="KW-0012">Acyltransferase</keyword>
<comment type="subcellular location">
    <subcellularLocation>
        <location evidence="1">Cell membrane</location>
        <topology evidence="1">Multi-pass membrane protein</topology>
    </subcellularLocation>
</comment>
<keyword evidence="12" id="KW-1185">Reference proteome</keyword>
<name>A0A429Z784_9ENTE</name>
<evidence type="ECO:0000256" key="10">
    <source>
        <dbReference type="SAM" id="Phobius"/>
    </source>
</evidence>
<dbReference type="EMBL" id="PXZH01000002">
    <property type="protein sequence ID" value="RST89505.1"/>
    <property type="molecule type" value="Genomic_DNA"/>
</dbReference>
<keyword evidence="7 9" id="KW-0472">Membrane</keyword>
<evidence type="ECO:0000256" key="1">
    <source>
        <dbReference type="ARBA" id="ARBA00004651"/>
    </source>
</evidence>
<evidence type="ECO:0000256" key="5">
    <source>
        <dbReference type="ARBA" id="ARBA00022692"/>
    </source>
</evidence>
<sequence>MFSKIVYYSPYERPFYFILLGVALIPLIIQLLRGNRMMWYQNILTLTFLWLSFSGPNARQGIALILYVLWQTVLVYAYFKYRQQRNKSSVFYVAVALAILPLFILKLFPFLANQTMLLEHNPQLRFIPMTIGFLGISYLTFKAVQMIMEIRDGVIKEYSVGRYIQFLLFFPTISSGPIDRYRRFEKDLLHPPSKETYVEMLSSGLNMIFLGFLYKFILGNLLGTQLLPRVQDFALQRENLFLGLLGTMYVYTFYLFFDFAGYSLFAVGVSKLMGYDTPINFNKPFLSHNIKEFWNRWHMSLSFWFRDYVYMRLMFTLMKKKVFKSRVVASNVGYFVLFLVMGFWHGLTWYYIVYGLYHATLICLTDAWIRFKRKHKKQLPSNMWTKGLSIVLTFHAVAFSFLIFSGFLDTLLKTIF</sequence>
<feature type="transmembrane region" description="Helical" evidence="10">
    <location>
        <begin position="61"/>
        <end position="79"/>
    </location>
</feature>
<dbReference type="OrthoDB" id="9805788at2"/>
<keyword evidence="3 9" id="KW-1003">Cell membrane</keyword>
<evidence type="ECO:0000313" key="11">
    <source>
        <dbReference type="EMBL" id="RST89505.1"/>
    </source>
</evidence>
<feature type="transmembrane region" description="Helical" evidence="10">
    <location>
        <begin position="390"/>
        <end position="408"/>
    </location>
</feature>
<dbReference type="InterPro" id="IPR024194">
    <property type="entry name" value="Ac/AlaTfrase_AlgI/DltB"/>
</dbReference>
<protein>
    <recommendedName>
        <fullName evidence="9">Teichoic acid D-alanyltransferase</fullName>
        <ecNumber evidence="9">2.3.1.-</ecNumber>
    </recommendedName>
</protein>
<comment type="pathway">
    <text evidence="9">Cell wall biogenesis; lipoteichoic acid biosynthesis.</text>
</comment>
<dbReference type="PANTHER" id="PTHR13285">
    <property type="entry name" value="ACYLTRANSFERASE"/>
    <property type="match status" value="1"/>
</dbReference>
<feature type="transmembrane region" description="Helical" evidence="10">
    <location>
        <begin position="124"/>
        <end position="141"/>
    </location>
</feature>
<feature type="transmembrane region" description="Helical" evidence="10">
    <location>
        <begin position="198"/>
        <end position="218"/>
    </location>
</feature>
<keyword evidence="6 10" id="KW-1133">Transmembrane helix</keyword>
<dbReference type="NCBIfam" id="TIGR04091">
    <property type="entry name" value="LTA_dltB"/>
    <property type="match status" value="1"/>
</dbReference>
<dbReference type="Pfam" id="PF03062">
    <property type="entry name" value="MBOAT"/>
    <property type="match status" value="1"/>
</dbReference>
<comment type="function">
    <text evidence="9">O-acyltransferase that catalyzes D-alanylation of both teichoic acid and lipoteichoic acid (LTA). D-alanylation of LTA plays an important role in modulating the properties of the cell wall in Gram-positive bacteria, influencing the net charge of the cell wall. Catalyzes D-alanylation from DltC carrier protein.</text>
</comment>
<dbReference type="PANTHER" id="PTHR13285:SF23">
    <property type="entry name" value="TEICHOIC ACID D-ALANYLTRANSFERASE"/>
    <property type="match status" value="1"/>
</dbReference>
<dbReference type="InterPro" id="IPR004299">
    <property type="entry name" value="MBOAT_fam"/>
</dbReference>